<organism evidence="2 3">
    <name type="scientific">Herbiconiux aconitum</name>
    <dbReference type="NCBI Taxonomy" id="2970913"/>
    <lineage>
        <taxon>Bacteria</taxon>
        <taxon>Bacillati</taxon>
        <taxon>Actinomycetota</taxon>
        <taxon>Actinomycetes</taxon>
        <taxon>Micrococcales</taxon>
        <taxon>Microbacteriaceae</taxon>
        <taxon>Herbiconiux</taxon>
    </lineage>
</organism>
<evidence type="ECO:0000313" key="3">
    <source>
        <dbReference type="Proteomes" id="UP001165584"/>
    </source>
</evidence>
<evidence type="ECO:0000259" key="1">
    <source>
        <dbReference type="SMART" id="SM00974"/>
    </source>
</evidence>
<comment type="caution">
    <text evidence="2">The sequence shown here is derived from an EMBL/GenBank/DDBJ whole genome shotgun (WGS) entry which is preliminary data.</text>
</comment>
<protein>
    <submittedName>
        <fullName evidence="2">GIY-YIG nuclease family protein</fullName>
    </submittedName>
</protein>
<feature type="domain" description="Bacteriophage T5 Orf172 DNA-binding" evidence="1">
    <location>
        <begin position="104"/>
        <end position="171"/>
    </location>
</feature>
<gene>
    <name evidence="2" type="ORF">N1027_03255</name>
</gene>
<reference evidence="2" key="1">
    <citation type="submission" date="2022-08" db="EMBL/GenBank/DDBJ databases">
        <authorList>
            <person name="Deng Y."/>
            <person name="Han X.-F."/>
            <person name="Zhang Y.-Q."/>
        </authorList>
    </citation>
    <scope>NUCLEOTIDE SEQUENCE</scope>
    <source>
        <strain evidence="2">CPCC 205763</strain>
    </source>
</reference>
<dbReference type="RefSeq" id="WP_259505167.1">
    <property type="nucleotide sequence ID" value="NZ_JANLCM010000001.1"/>
</dbReference>
<sequence>MEAQHRRCGIRSATGAQTDAVCGAPVDASAPLPLCTRHLLAAYEWVVGDVGVTDALPSPCLACGSRLGVRYPSGWLCAVCEWRLGERPDDDEELVVRVDVVYYVRFGDRIKIGTSANPRGRLAQLHVDELLALERGTRLLEQRRHVQFAAHRLGGEWFAPHDELDAHIRALAAGVDDPWALYDRWRSEALALAGSRRP</sequence>
<dbReference type="Pfam" id="PF13455">
    <property type="entry name" value="MUG113"/>
    <property type="match status" value="1"/>
</dbReference>
<dbReference type="InterPro" id="IPR018306">
    <property type="entry name" value="Phage_T5_Orf172_DNA-bd"/>
</dbReference>
<evidence type="ECO:0000313" key="2">
    <source>
        <dbReference type="EMBL" id="MCS5717148.1"/>
    </source>
</evidence>
<dbReference type="SMART" id="SM00974">
    <property type="entry name" value="T5orf172"/>
    <property type="match status" value="1"/>
</dbReference>
<dbReference type="Proteomes" id="UP001165584">
    <property type="component" value="Unassembled WGS sequence"/>
</dbReference>
<keyword evidence="3" id="KW-1185">Reference proteome</keyword>
<dbReference type="EMBL" id="JANLCM010000001">
    <property type="protein sequence ID" value="MCS5717148.1"/>
    <property type="molecule type" value="Genomic_DNA"/>
</dbReference>
<accession>A0ABT2GLP7</accession>
<proteinExistence type="predicted"/>
<name>A0ABT2GLP7_9MICO</name>